<feature type="compositionally biased region" description="Pro residues" evidence="2">
    <location>
        <begin position="26"/>
        <end position="44"/>
    </location>
</feature>
<keyword evidence="3" id="KW-0812">Transmembrane</keyword>
<reference evidence="4 5" key="1">
    <citation type="journal article" date="2012" name="J. Bacteriol.">
        <title>Whole-Genome Sequence of Nocardiopsis alba Strain ATCC BAA-2165, Associated with Honeybees.</title>
        <authorList>
            <person name="Qiao J."/>
            <person name="Chen L."/>
            <person name="Li Y."/>
            <person name="Wang J."/>
            <person name="Zhang W."/>
            <person name="Chen S."/>
        </authorList>
    </citation>
    <scope>NUCLEOTIDE SEQUENCE [LARGE SCALE GENOMIC DNA]</scope>
    <source>
        <strain evidence="5">ATCC BAA-2165 / BE74</strain>
    </source>
</reference>
<feature type="transmembrane region" description="Helical" evidence="3">
    <location>
        <begin position="52"/>
        <end position="77"/>
    </location>
</feature>
<organism evidence="4 5">
    <name type="scientific">Nocardiopsis alba (strain ATCC BAA-2165 / BE74)</name>
    <dbReference type="NCBI Taxonomy" id="1205910"/>
    <lineage>
        <taxon>Bacteria</taxon>
        <taxon>Bacillati</taxon>
        <taxon>Actinomycetota</taxon>
        <taxon>Actinomycetes</taxon>
        <taxon>Streptosporangiales</taxon>
        <taxon>Nocardiopsidaceae</taxon>
        <taxon>Nocardiopsis</taxon>
    </lineage>
</organism>
<dbReference type="EMBL" id="CP003788">
    <property type="protein sequence ID" value="AFR09395.1"/>
    <property type="molecule type" value="Genomic_DNA"/>
</dbReference>
<gene>
    <name evidence="4" type="ordered locus">B005_2768</name>
</gene>
<dbReference type="eggNOG" id="ENOG502ZHWA">
    <property type="taxonomic scope" value="Bacteria"/>
</dbReference>
<feature type="region of interest" description="Disordered" evidence="2">
    <location>
        <begin position="81"/>
        <end position="133"/>
    </location>
</feature>
<keyword evidence="3" id="KW-1133">Transmembrane helix</keyword>
<sequence length="254" mass="25869">MPPGGPPPGGMPPGGPPGDPYGGMPPGDPYGGPPPGGPYGPPPPGKKKTSPWLWVGLGCGGLFVIGVVLVVLLVFVFGNTDRNEGDGGGGDTGGTSDGGGNSGGGGSSAAGDTSTGLGNAERSNPDLPGFNEPVEHEDIRYTVTDIETGVTDVAGITPSGQFVVVTLEVESLDSLAFFFWRDEQHLYTYSGEAIEEHYEATGSYDGEPMSVDLEVGEPVEVSIVFDVDDPSEISTMGLSGETYGGNEVEVDMTG</sequence>
<accession>J7LDA1</accession>
<evidence type="ECO:0000313" key="4">
    <source>
        <dbReference type="EMBL" id="AFR09395.1"/>
    </source>
</evidence>
<dbReference type="KEGG" id="nal:B005_2768"/>
<proteinExistence type="predicted"/>
<evidence type="ECO:0000256" key="3">
    <source>
        <dbReference type="SAM" id="Phobius"/>
    </source>
</evidence>
<reference evidence="5" key="2">
    <citation type="submission" date="2012-08" db="EMBL/GenBank/DDBJ databases">
        <title>Whole-genome sequence of Nocardiopsis alba strain ATCC BAA-2165 associated with honeybees.</title>
        <authorList>
            <person name="Qiao J."/>
            <person name="Chen L."/>
            <person name="Li Y."/>
            <person name="Wang J."/>
            <person name="Zhang W."/>
            <person name="Chen S."/>
        </authorList>
    </citation>
    <scope>NUCLEOTIDE SEQUENCE [LARGE SCALE GENOMIC DNA]</scope>
    <source>
        <strain evidence="5">ATCC BAA-2165 / BE74</strain>
    </source>
</reference>
<dbReference type="PATRIC" id="fig|1205910.3.peg.2618"/>
<protein>
    <submittedName>
        <fullName evidence="4">Uncharacterized protein</fullName>
    </submittedName>
</protein>
<feature type="region of interest" description="Disordered" evidence="2">
    <location>
        <begin position="1"/>
        <end position="48"/>
    </location>
</feature>
<dbReference type="Proteomes" id="UP000003779">
    <property type="component" value="Chromosome"/>
</dbReference>
<evidence type="ECO:0000256" key="2">
    <source>
        <dbReference type="SAM" id="MobiDB-lite"/>
    </source>
</evidence>
<keyword evidence="1" id="KW-0732">Signal</keyword>
<evidence type="ECO:0000313" key="5">
    <source>
        <dbReference type="Proteomes" id="UP000003779"/>
    </source>
</evidence>
<feature type="compositionally biased region" description="Low complexity" evidence="2">
    <location>
        <begin position="109"/>
        <end position="118"/>
    </location>
</feature>
<feature type="region of interest" description="Disordered" evidence="2">
    <location>
        <begin position="235"/>
        <end position="254"/>
    </location>
</feature>
<dbReference type="InterPro" id="IPR029050">
    <property type="entry name" value="Immunoprotect_excell_Ig-like"/>
</dbReference>
<feature type="compositionally biased region" description="Pro residues" evidence="2">
    <location>
        <begin position="1"/>
        <end position="19"/>
    </location>
</feature>
<feature type="compositionally biased region" description="Gly residues" evidence="2">
    <location>
        <begin position="86"/>
        <end position="108"/>
    </location>
</feature>
<evidence type="ECO:0000256" key="1">
    <source>
        <dbReference type="ARBA" id="ARBA00022729"/>
    </source>
</evidence>
<keyword evidence="3" id="KW-0472">Membrane</keyword>
<dbReference type="HOGENOM" id="CLU_1093416_0_0_11"/>
<name>J7LDA1_NOCAA</name>
<dbReference type="Gene3D" id="2.60.40.1240">
    <property type="match status" value="1"/>
</dbReference>
<dbReference type="AlphaFoldDB" id="J7LDA1"/>